<evidence type="ECO:0000259" key="1">
    <source>
        <dbReference type="PROSITE" id="PS50181"/>
    </source>
</evidence>
<dbReference type="EMBL" id="JAAMPC010000001">
    <property type="protein sequence ID" value="KAG2333150.1"/>
    <property type="molecule type" value="Genomic_DNA"/>
</dbReference>
<evidence type="ECO:0000313" key="3">
    <source>
        <dbReference type="Proteomes" id="UP000886595"/>
    </source>
</evidence>
<dbReference type="InterPro" id="IPR036047">
    <property type="entry name" value="F-box-like_dom_sf"/>
</dbReference>
<dbReference type="OrthoDB" id="1027103at2759"/>
<dbReference type="InterPro" id="IPR050232">
    <property type="entry name" value="FBL13/AtMIF1-like"/>
</dbReference>
<reference evidence="2 3" key="1">
    <citation type="submission" date="2020-02" db="EMBL/GenBank/DDBJ databases">
        <authorList>
            <person name="Ma Q."/>
            <person name="Huang Y."/>
            <person name="Song X."/>
            <person name="Pei D."/>
        </authorList>
    </citation>
    <scope>NUCLEOTIDE SEQUENCE [LARGE SCALE GENOMIC DNA]</scope>
    <source>
        <strain evidence="2">Sxm20200214</strain>
        <tissue evidence="2">Leaf</tissue>
    </source>
</reference>
<name>A0A8X7WQF4_BRACI</name>
<evidence type="ECO:0000313" key="2">
    <source>
        <dbReference type="EMBL" id="KAG2333150.1"/>
    </source>
</evidence>
<organism evidence="2 3">
    <name type="scientific">Brassica carinata</name>
    <name type="common">Ethiopian mustard</name>
    <name type="synonym">Abyssinian cabbage</name>
    <dbReference type="NCBI Taxonomy" id="52824"/>
    <lineage>
        <taxon>Eukaryota</taxon>
        <taxon>Viridiplantae</taxon>
        <taxon>Streptophyta</taxon>
        <taxon>Embryophyta</taxon>
        <taxon>Tracheophyta</taxon>
        <taxon>Spermatophyta</taxon>
        <taxon>Magnoliopsida</taxon>
        <taxon>eudicotyledons</taxon>
        <taxon>Gunneridae</taxon>
        <taxon>Pentapetalae</taxon>
        <taxon>rosids</taxon>
        <taxon>malvids</taxon>
        <taxon>Brassicales</taxon>
        <taxon>Brassicaceae</taxon>
        <taxon>Brassiceae</taxon>
        <taxon>Brassica</taxon>
    </lineage>
</organism>
<feature type="domain" description="F-box" evidence="1">
    <location>
        <begin position="7"/>
        <end position="55"/>
    </location>
</feature>
<dbReference type="PANTHER" id="PTHR31900:SF30">
    <property type="entry name" value="SUPERFAMILY PROTEIN, PUTATIVE-RELATED"/>
    <property type="match status" value="1"/>
</dbReference>
<comment type="caution">
    <text evidence="2">The sequence shown here is derived from an EMBL/GenBank/DDBJ whole genome shotgun (WGS) entry which is preliminary data.</text>
</comment>
<dbReference type="Proteomes" id="UP000886595">
    <property type="component" value="Unassembled WGS sequence"/>
</dbReference>
<accession>A0A8X7WQF4</accession>
<sequence>MNSSAQPDRLSDLPDVLLVLIISCLSFKQCVQTSLLSKRWGSLHLERRNVSFKESDFLSPSVFADPIRRVLARTAFVGYMRRWVARMGDQPMDTFGISISDPQTYLDVIESLIAFAVQKRVKSLVLDFSNPAWRTFHNVNREELVVKIPQSVYDLTTLESLKKLKSVSFGWMELKNIQPLLKRLESLTMHDCWGLDFERISGDMIRELAIKDCDFFLTCILDLPRVDIFKYSGDILCFEFDRMNAVISEVDLDFQVLDTDDYNEATEGGMLCQLLNNLLDNGRRCATTLTVCLFLLKRIPLAVSPHLLRRMRTKHLVLKTKLHPKEFNGIRLLLINCPNLETLTLDLLPPSPTAVLSLIKVRDGTVPKVL</sequence>
<dbReference type="PANTHER" id="PTHR31900">
    <property type="entry name" value="F-BOX/RNI SUPERFAMILY PROTEIN-RELATED"/>
    <property type="match status" value="1"/>
</dbReference>
<dbReference type="Pfam" id="PF00646">
    <property type="entry name" value="F-box"/>
    <property type="match status" value="1"/>
</dbReference>
<keyword evidence="3" id="KW-1185">Reference proteome</keyword>
<protein>
    <recommendedName>
        <fullName evidence="1">F-box domain-containing protein</fullName>
    </recommendedName>
</protein>
<dbReference type="PROSITE" id="PS50181">
    <property type="entry name" value="FBOX"/>
    <property type="match status" value="1"/>
</dbReference>
<proteinExistence type="predicted"/>
<dbReference type="SUPFAM" id="SSF81383">
    <property type="entry name" value="F-box domain"/>
    <property type="match status" value="1"/>
</dbReference>
<dbReference type="AlphaFoldDB" id="A0A8X7WQF4"/>
<gene>
    <name evidence="2" type="ORF">Bca52824_004330</name>
</gene>
<dbReference type="InterPro" id="IPR001810">
    <property type="entry name" value="F-box_dom"/>
</dbReference>